<dbReference type="Pfam" id="PF07610">
    <property type="entry name" value="DUF1573"/>
    <property type="match status" value="1"/>
</dbReference>
<gene>
    <name evidence="2" type="ORF">GCM10023092_01740</name>
</gene>
<dbReference type="EMBL" id="BAABEZ010000001">
    <property type="protein sequence ID" value="GAA4448724.1"/>
    <property type="molecule type" value="Genomic_DNA"/>
</dbReference>
<dbReference type="PANTHER" id="PTHR37833:SF1">
    <property type="entry name" value="SIGNAL PEPTIDE PROTEIN"/>
    <property type="match status" value="1"/>
</dbReference>
<feature type="chain" id="PRO_5046338268" description="DUF1573 domain-containing protein" evidence="1">
    <location>
        <begin position="21"/>
        <end position="157"/>
    </location>
</feature>
<evidence type="ECO:0008006" key="4">
    <source>
        <dbReference type="Google" id="ProtNLM"/>
    </source>
</evidence>
<sequence>MNKTVLLIAFALCAGTQVKAQNPFGFQHYGEAGAATARPQQASASENSIAKITFFEPDNTHDFGTIPEGPDVTYEFKFHNTGKAPLIISNANANCGCTSPIFSKEPILPGEKGTISVTYHTENHPGNFEKFVYVTSNSDGQSQVQLRIKGIVLRKQQ</sequence>
<keyword evidence="1" id="KW-0732">Signal</keyword>
<dbReference type="Proteomes" id="UP001501410">
    <property type="component" value="Unassembled WGS sequence"/>
</dbReference>
<comment type="caution">
    <text evidence="2">The sequence shown here is derived from an EMBL/GenBank/DDBJ whole genome shotgun (WGS) entry which is preliminary data.</text>
</comment>
<organism evidence="2 3">
    <name type="scientific">Rurimicrobium arvi</name>
    <dbReference type="NCBI Taxonomy" id="2049916"/>
    <lineage>
        <taxon>Bacteria</taxon>
        <taxon>Pseudomonadati</taxon>
        <taxon>Bacteroidota</taxon>
        <taxon>Chitinophagia</taxon>
        <taxon>Chitinophagales</taxon>
        <taxon>Chitinophagaceae</taxon>
        <taxon>Rurimicrobium</taxon>
    </lineage>
</organism>
<name>A0ABP8MFA3_9BACT</name>
<dbReference type="InterPro" id="IPR013783">
    <property type="entry name" value="Ig-like_fold"/>
</dbReference>
<protein>
    <recommendedName>
        <fullName evidence="4">DUF1573 domain-containing protein</fullName>
    </recommendedName>
</protein>
<evidence type="ECO:0000313" key="2">
    <source>
        <dbReference type="EMBL" id="GAA4448724.1"/>
    </source>
</evidence>
<dbReference type="RefSeq" id="WP_344821717.1">
    <property type="nucleotide sequence ID" value="NZ_BAABEZ010000001.1"/>
</dbReference>
<feature type="signal peptide" evidence="1">
    <location>
        <begin position="1"/>
        <end position="20"/>
    </location>
</feature>
<proteinExistence type="predicted"/>
<dbReference type="PANTHER" id="PTHR37833">
    <property type="entry name" value="LIPOPROTEIN-RELATED"/>
    <property type="match status" value="1"/>
</dbReference>
<accession>A0ABP8MFA3</accession>
<reference evidence="3" key="1">
    <citation type="journal article" date="2019" name="Int. J. Syst. Evol. Microbiol.">
        <title>The Global Catalogue of Microorganisms (GCM) 10K type strain sequencing project: providing services to taxonomists for standard genome sequencing and annotation.</title>
        <authorList>
            <consortium name="The Broad Institute Genomics Platform"/>
            <consortium name="The Broad Institute Genome Sequencing Center for Infectious Disease"/>
            <person name="Wu L."/>
            <person name="Ma J."/>
        </authorList>
    </citation>
    <scope>NUCLEOTIDE SEQUENCE [LARGE SCALE GENOMIC DNA]</scope>
    <source>
        <strain evidence="3">JCM 31921</strain>
    </source>
</reference>
<evidence type="ECO:0000256" key="1">
    <source>
        <dbReference type="SAM" id="SignalP"/>
    </source>
</evidence>
<keyword evidence="3" id="KW-1185">Reference proteome</keyword>
<evidence type="ECO:0000313" key="3">
    <source>
        <dbReference type="Proteomes" id="UP001501410"/>
    </source>
</evidence>
<dbReference type="InterPro" id="IPR011467">
    <property type="entry name" value="DUF1573"/>
</dbReference>
<dbReference type="Gene3D" id="2.60.40.10">
    <property type="entry name" value="Immunoglobulins"/>
    <property type="match status" value="1"/>
</dbReference>